<feature type="transmembrane region" description="Helical" evidence="1">
    <location>
        <begin position="12"/>
        <end position="33"/>
    </location>
</feature>
<keyword evidence="1" id="KW-0472">Membrane</keyword>
<accession>A0A9X3HAY1</accession>
<evidence type="ECO:0000256" key="1">
    <source>
        <dbReference type="SAM" id="Phobius"/>
    </source>
</evidence>
<evidence type="ECO:0000313" key="2">
    <source>
        <dbReference type="EMBL" id="MCZ7407351.1"/>
    </source>
</evidence>
<feature type="transmembrane region" description="Helical" evidence="1">
    <location>
        <begin position="706"/>
        <end position="724"/>
    </location>
</feature>
<gene>
    <name evidence="2" type="ORF">NND69_03105</name>
</gene>
<dbReference type="AlphaFoldDB" id="A0A9X3HAY1"/>
<evidence type="ECO:0008006" key="4">
    <source>
        <dbReference type="Google" id="ProtNLM"/>
    </source>
</evidence>
<feature type="transmembrane region" description="Helical" evidence="1">
    <location>
        <begin position="343"/>
        <end position="366"/>
    </location>
</feature>
<feature type="transmembrane region" description="Helical" evidence="1">
    <location>
        <begin position="678"/>
        <end position="700"/>
    </location>
</feature>
<feature type="transmembrane region" description="Helical" evidence="1">
    <location>
        <begin position="634"/>
        <end position="657"/>
    </location>
</feature>
<proteinExistence type="predicted"/>
<feature type="transmembrane region" description="Helical" evidence="1">
    <location>
        <begin position="268"/>
        <end position="289"/>
    </location>
</feature>
<name>A0A9X3HAY1_9FIRM</name>
<comment type="caution">
    <text evidence="2">The sequence shown here is derived from an EMBL/GenBank/DDBJ whole genome shotgun (WGS) entry which is preliminary data.</text>
</comment>
<sequence length="738" mass="85012">MKGIFNNKLLKYLVCVMVIVQGFLFSLVVTFYMDLNYFHELNSQPVSSLYIKLKTIPEGKADETFRFLKAYSVEKGIFYMRKDHLLDREGNLNGIIFGIDGDLSKNKDKLNFEFLGQSIINGDKLKKLLDSKENDATLGIQETSLKKIDTIPRFRYGKNIVFKKLESVVKETKTINGEYRIVGLEKSQQADFLKRLSKVSGVDSKVFFDGKSGYNIDDSFKEMTVVGIFIIHSMVLLALMVVITIRSLPNLGKFMLQGWSRYAFAVKLYQPMLYTGFISTILFILYGMFLTNVTFNSITFYSVMLGLGLLNFIIILLILSVSSVFIFLVSPIAAIRERFPKRVYMLTALAVYIVFNLMLIGVSSYIDGPYREIEKNIDISNKWSQVSEYKILRKVSIGEDQASFNRQSKELFKDFYNWYKSISEDKDVSIVNTSYISKDLLNSYKNDKVYEHVPNEAFWVFTVSPNYLKKMGINVDKSVVEKAKSGTRVYLIPEDKTDEESRLLREMLKEHDTRSIRQDDISTIFNKKQEFNFIKYNSEKGMFSWNTKSLNNLMIKKPIILISTPNNMTFRESEGLIAIGLEDSYVKLEGKALEKYANSEYLSKFNLDDNEIEFASVKSFVDGIQKTLWTTVQLFFGLMAAITFIVVVLLITIILIFQNSYREKIFIKKFLGYSNFNIYKLPIFIISLVVAFDMISVILLKSKIGVAYIFLVSILQLILFYKVVSSNQMKKLSVFLKS</sequence>
<organism evidence="2 3">
    <name type="scientific">Parvimonas micra</name>
    <dbReference type="NCBI Taxonomy" id="33033"/>
    <lineage>
        <taxon>Bacteria</taxon>
        <taxon>Bacillati</taxon>
        <taxon>Bacillota</taxon>
        <taxon>Tissierellia</taxon>
        <taxon>Tissierellales</taxon>
        <taxon>Peptoniphilaceae</taxon>
        <taxon>Parvimonas</taxon>
    </lineage>
</organism>
<feature type="transmembrane region" description="Helical" evidence="1">
    <location>
        <begin position="225"/>
        <end position="248"/>
    </location>
</feature>
<dbReference type="EMBL" id="JANDZV010000002">
    <property type="protein sequence ID" value="MCZ7407351.1"/>
    <property type="molecule type" value="Genomic_DNA"/>
</dbReference>
<keyword evidence="1" id="KW-0812">Transmembrane</keyword>
<evidence type="ECO:0000313" key="3">
    <source>
        <dbReference type="Proteomes" id="UP001141458"/>
    </source>
</evidence>
<dbReference type="Proteomes" id="UP001141458">
    <property type="component" value="Unassembled WGS sequence"/>
</dbReference>
<feature type="transmembrane region" description="Helical" evidence="1">
    <location>
        <begin position="309"/>
        <end position="331"/>
    </location>
</feature>
<reference evidence="2" key="1">
    <citation type="submission" date="2022-07" db="EMBL/GenBank/DDBJ databases">
        <title>Parvimonas micra travels from the subgingival sulcus of the human oral cavity to the colorectal adenocarcinoma.</title>
        <authorList>
            <person name="Conde-Perez K."/>
            <person name="Buetas E."/>
            <person name="Aja-Macaya P."/>
            <person name="Martin-De Arribas E."/>
            <person name="Iglesias-Corras I."/>
            <person name="Trigo-Tasende N."/>
            <person name="Nasser-Ali M."/>
            <person name="Estevez L.S."/>
            <person name="Rumbo-Feal S."/>
            <person name="Otero-Alen B."/>
            <person name="Noguera J.F."/>
            <person name="Concha A."/>
            <person name="Pardinas-Lopez S."/>
            <person name="Carda-Dieguez M."/>
            <person name="Gomez-Randulfe I."/>
            <person name="Martinez-Lago N."/>
            <person name="Ladra S."/>
            <person name="Aparicio L.A."/>
            <person name="Bou G."/>
            <person name="Mira A."/>
            <person name="Vallejo J.A."/>
            <person name="Poza M."/>
        </authorList>
    </citation>
    <scope>NUCLEOTIDE SEQUENCE</scope>
    <source>
        <strain evidence="2">PM79KC-AC-4</strain>
    </source>
</reference>
<keyword evidence="1" id="KW-1133">Transmembrane helix</keyword>
<protein>
    <recommendedName>
        <fullName evidence="4">DUF1430 domain-containing protein</fullName>
    </recommendedName>
</protein>
<dbReference type="RefSeq" id="WP_269720630.1">
    <property type="nucleotide sequence ID" value="NZ_CP101408.1"/>
</dbReference>